<dbReference type="Proteomes" id="UP000287651">
    <property type="component" value="Unassembled WGS sequence"/>
</dbReference>
<reference evidence="2 3" key="1">
    <citation type="journal article" date="2014" name="Agronomy (Basel)">
        <title>A Draft Genome Sequence for Ensete ventricosum, the Drought-Tolerant Tree Against Hunger.</title>
        <authorList>
            <person name="Harrison J."/>
            <person name="Moore K.A."/>
            <person name="Paszkiewicz K."/>
            <person name="Jones T."/>
            <person name="Grant M."/>
            <person name="Ambacheew D."/>
            <person name="Muzemil S."/>
            <person name="Studholme D.J."/>
        </authorList>
    </citation>
    <scope>NUCLEOTIDE SEQUENCE [LARGE SCALE GENOMIC DNA]</scope>
</reference>
<evidence type="ECO:0000313" key="3">
    <source>
        <dbReference type="Proteomes" id="UP000287651"/>
    </source>
</evidence>
<feature type="region of interest" description="Disordered" evidence="1">
    <location>
        <begin position="41"/>
        <end position="73"/>
    </location>
</feature>
<protein>
    <submittedName>
        <fullName evidence="2">Uncharacterized protein</fullName>
    </submittedName>
</protein>
<proteinExistence type="predicted"/>
<evidence type="ECO:0000256" key="1">
    <source>
        <dbReference type="SAM" id="MobiDB-lite"/>
    </source>
</evidence>
<evidence type="ECO:0000313" key="2">
    <source>
        <dbReference type="EMBL" id="RRT74377.1"/>
    </source>
</evidence>
<dbReference type="AlphaFoldDB" id="A0A427ADP7"/>
<name>A0A427ADP7_ENSVE</name>
<dbReference type="EMBL" id="AMZH03002789">
    <property type="protein sequence ID" value="RRT74377.1"/>
    <property type="molecule type" value="Genomic_DNA"/>
</dbReference>
<gene>
    <name evidence="2" type="ORF">B296_00032395</name>
</gene>
<accession>A0A427ADP7</accession>
<comment type="caution">
    <text evidence="2">The sequence shown here is derived from an EMBL/GenBank/DDBJ whole genome shotgun (WGS) entry which is preliminary data.</text>
</comment>
<organism evidence="2 3">
    <name type="scientific">Ensete ventricosum</name>
    <name type="common">Abyssinian banana</name>
    <name type="synonym">Musa ensete</name>
    <dbReference type="NCBI Taxonomy" id="4639"/>
    <lineage>
        <taxon>Eukaryota</taxon>
        <taxon>Viridiplantae</taxon>
        <taxon>Streptophyta</taxon>
        <taxon>Embryophyta</taxon>
        <taxon>Tracheophyta</taxon>
        <taxon>Spermatophyta</taxon>
        <taxon>Magnoliopsida</taxon>
        <taxon>Liliopsida</taxon>
        <taxon>Zingiberales</taxon>
        <taxon>Musaceae</taxon>
        <taxon>Ensete</taxon>
    </lineage>
</organism>
<sequence>MRTITPLVNIAGERKQRKECGLTFLAVTRCNASMTNFSHDSRSAMDVKLRGSGPSTSGEMAEASGGGEHDESDVDVAQDGQLVGLLDEAISTLGEGHLAIGVVLYPLYLELNSTHDPR</sequence>